<name>A0A6J7DY58_9ZZZZ</name>
<dbReference type="PANTHER" id="PTHR43433:SF10">
    <property type="entry name" value="AB HYDROLASE-1 DOMAIN-CONTAINING PROTEIN"/>
    <property type="match status" value="1"/>
</dbReference>
<dbReference type="AlphaFoldDB" id="A0A6J7DY58"/>
<protein>
    <submittedName>
        <fullName evidence="3">Unannotated protein</fullName>
    </submittedName>
</protein>
<gene>
    <name evidence="2" type="ORF">UFOPK3164_01743</name>
    <name evidence="3" type="ORF">UFOPK3427_01101</name>
    <name evidence="4" type="ORF">UFOPK4112_01439</name>
</gene>
<dbReference type="EMBL" id="CAFBPM010000016">
    <property type="protein sequence ID" value="CAB5028888.1"/>
    <property type="molecule type" value="Genomic_DNA"/>
</dbReference>
<evidence type="ECO:0000259" key="1">
    <source>
        <dbReference type="Pfam" id="PF00561"/>
    </source>
</evidence>
<accession>A0A6J7DY58</accession>
<sequence length="298" mass="32154">MPEEVAREFLMPDGRVLHGLLHGSDTDDLVLFCHGTPFPSVPYDLFFNESEARGLGFLTWARPGYGESTPQPGRSVRSFADDAHVILDAVGAKRVIAMGWSGGGPHALSLGAKASEFCRVVVTIGSVAPYGEGELDWVEGMGPENIREFSFAQEGGPAFEAFLQEEAAGMHDLTATSLHDSIAGLLSRVDVDALSEEGLAEMLATSARAGVQTGIDGWLEDDEAFFKRWGFSVASIDVPVSLWHGSDDVMVPESHAVWLEQHLNKVIAHLLPEEGHLSLITRHFGAMLDEALEMGGIE</sequence>
<reference evidence="3" key="1">
    <citation type="submission" date="2020-05" db="EMBL/GenBank/DDBJ databases">
        <authorList>
            <person name="Chiriac C."/>
            <person name="Salcher M."/>
            <person name="Ghai R."/>
            <person name="Kavagutti S V."/>
        </authorList>
    </citation>
    <scope>NUCLEOTIDE SEQUENCE</scope>
</reference>
<dbReference type="InterPro" id="IPR000073">
    <property type="entry name" value="AB_hydrolase_1"/>
</dbReference>
<dbReference type="SUPFAM" id="SSF53474">
    <property type="entry name" value="alpha/beta-Hydrolases"/>
    <property type="match status" value="1"/>
</dbReference>
<organism evidence="3">
    <name type="scientific">freshwater metagenome</name>
    <dbReference type="NCBI Taxonomy" id="449393"/>
    <lineage>
        <taxon>unclassified sequences</taxon>
        <taxon>metagenomes</taxon>
        <taxon>ecological metagenomes</taxon>
    </lineage>
</organism>
<dbReference type="Pfam" id="PF00561">
    <property type="entry name" value="Abhydrolase_1"/>
    <property type="match status" value="1"/>
</dbReference>
<dbReference type="EMBL" id="CAFABE010000142">
    <property type="protein sequence ID" value="CAB4834749.1"/>
    <property type="molecule type" value="Genomic_DNA"/>
</dbReference>
<dbReference type="InterPro" id="IPR029058">
    <property type="entry name" value="AB_hydrolase_fold"/>
</dbReference>
<dbReference type="InterPro" id="IPR050471">
    <property type="entry name" value="AB_hydrolase"/>
</dbReference>
<feature type="domain" description="AB hydrolase-1" evidence="1">
    <location>
        <begin position="29"/>
        <end position="281"/>
    </location>
</feature>
<evidence type="ECO:0000313" key="3">
    <source>
        <dbReference type="EMBL" id="CAB4875511.1"/>
    </source>
</evidence>
<proteinExistence type="predicted"/>
<dbReference type="EMBL" id="CAFBLT010000001">
    <property type="protein sequence ID" value="CAB4875511.1"/>
    <property type="molecule type" value="Genomic_DNA"/>
</dbReference>
<dbReference type="Gene3D" id="3.40.50.1820">
    <property type="entry name" value="alpha/beta hydrolase"/>
    <property type="match status" value="1"/>
</dbReference>
<dbReference type="PANTHER" id="PTHR43433">
    <property type="entry name" value="HYDROLASE, ALPHA/BETA FOLD FAMILY PROTEIN"/>
    <property type="match status" value="1"/>
</dbReference>
<evidence type="ECO:0000313" key="2">
    <source>
        <dbReference type="EMBL" id="CAB4834749.1"/>
    </source>
</evidence>
<evidence type="ECO:0000313" key="4">
    <source>
        <dbReference type="EMBL" id="CAB5028888.1"/>
    </source>
</evidence>